<proteinExistence type="predicted"/>
<dbReference type="EMBL" id="FOIR01000003">
    <property type="protein sequence ID" value="SEW37848.1"/>
    <property type="molecule type" value="Genomic_DNA"/>
</dbReference>
<dbReference type="GeneID" id="99988028"/>
<dbReference type="STRING" id="1267423.SAMN05216290_3351"/>
<gene>
    <name evidence="1" type="ORF">SAMN05216290_3351</name>
</gene>
<protein>
    <submittedName>
        <fullName evidence="1">Uncharacterized protein</fullName>
    </submittedName>
</protein>
<accession>A0A1I0RC81</accession>
<sequence>MKLLIFKTNITDELRVRRVNALLAYNPEVMDWSVDLEDIDKVLRIEAEDQVQEAEVMEIVNSWGIKCEALED</sequence>
<keyword evidence="2" id="KW-1185">Reference proteome</keyword>
<reference evidence="2" key="1">
    <citation type="submission" date="2016-10" db="EMBL/GenBank/DDBJ databases">
        <authorList>
            <person name="Varghese N."/>
            <person name="Submissions S."/>
        </authorList>
    </citation>
    <scope>NUCLEOTIDE SEQUENCE [LARGE SCALE GENOMIC DNA]</scope>
    <source>
        <strain evidence="2">CGMCC 1.12402</strain>
    </source>
</reference>
<dbReference type="Proteomes" id="UP000199437">
    <property type="component" value="Unassembled WGS sequence"/>
</dbReference>
<dbReference type="AlphaFoldDB" id="A0A1I0RC81"/>
<evidence type="ECO:0000313" key="1">
    <source>
        <dbReference type="EMBL" id="SEW37848.1"/>
    </source>
</evidence>
<evidence type="ECO:0000313" key="2">
    <source>
        <dbReference type="Proteomes" id="UP000199437"/>
    </source>
</evidence>
<dbReference type="RefSeq" id="WP_090259997.1">
    <property type="nucleotide sequence ID" value="NZ_FOIR01000003.1"/>
</dbReference>
<name>A0A1I0RC81_9BACT</name>
<dbReference type="OrthoDB" id="677920at2"/>
<organism evidence="1 2">
    <name type="scientific">Roseivirga pacifica</name>
    <dbReference type="NCBI Taxonomy" id="1267423"/>
    <lineage>
        <taxon>Bacteria</taxon>
        <taxon>Pseudomonadati</taxon>
        <taxon>Bacteroidota</taxon>
        <taxon>Cytophagia</taxon>
        <taxon>Cytophagales</taxon>
        <taxon>Roseivirgaceae</taxon>
        <taxon>Roseivirga</taxon>
    </lineage>
</organism>